<dbReference type="InterPro" id="IPR044730">
    <property type="entry name" value="RNase_H-like_dom_plant"/>
</dbReference>
<evidence type="ECO:0000259" key="2">
    <source>
        <dbReference type="Pfam" id="PF13456"/>
    </source>
</evidence>
<dbReference type="EMBL" id="KK198757">
    <property type="protein sequence ID" value="KCW73268.1"/>
    <property type="molecule type" value="Genomic_DNA"/>
</dbReference>
<sequence>MWRPQVVEVGAGSRSRSRQEPQIAEAGAGSRSRSGKEVQRPRLKTTILRSDESSSVHEESRSGSLELAADERNQIQEAGNPQIWIPPQKGAYKVNIDGSYTPGSKKNFVACICRDSGGRMVGGAINSVRASSPLMTETLALWEALNAFFSRRHEEMIFESDNLQLVKAMNSSEVLSWETQSIV</sequence>
<dbReference type="GO" id="GO:0003676">
    <property type="term" value="F:nucleic acid binding"/>
    <property type="evidence" value="ECO:0007669"/>
    <property type="project" value="InterPro"/>
</dbReference>
<protein>
    <recommendedName>
        <fullName evidence="2">RNase H type-1 domain-containing protein</fullName>
    </recommendedName>
</protein>
<proteinExistence type="predicted"/>
<dbReference type="CDD" id="cd06222">
    <property type="entry name" value="RNase_H_like"/>
    <property type="match status" value="1"/>
</dbReference>
<feature type="non-terminal residue" evidence="3">
    <location>
        <position position="183"/>
    </location>
</feature>
<dbReference type="GO" id="GO:0004523">
    <property type="term" value="F:RNA-DNA hybrid ribonuclease activity"/>
    <property type="evidence" value="ECO:0007669"/>
    <property type="project" value="InterPro"/>
</dbReference>
<accession>A0A059C477</accession>
<feature type="compositionally biased region" description="Basic and acidic residues" evidence="1">
    <location>
        <begin position="49"/>
        <end position="61"/>
    </location>
</feature>
<dbReference type="PANTHER" id="PTHR47723">
    <property type="entry name" value="OS05G0353850 PROTEIN"/>
    <property type="match status" value="1"/>
</dbReference>
<feature type="domain" description="RNase H type-1" evidence="2">
    <location>
        <begin position="95"/>
        <end position="173"/>
    </location>
</feature>
<dbReference type="Pfam" id="PF13456">
    <property type="entry name" value="RVT_3"/>
    <property type="match status" value="1"/>
</dbReference>
<dbReference type="SUPFAM" id="SSF53098">
    <property type="entry name" value="Ribonuclease H-like"/>
    <property type="match status" value="1"/>
</dbReference>
<name>A0A059C477_EUCGR</name>
<dbReference type="PANTHER" id="PTHR47723:SF19">
    <property type="entry name" value="POLYNUCLEOTIDYL TRANSFERASE, RIBONUCLEASE H-LIKE SUPERFAMILY PROTEIN"/>
    <property type="match status" value="1"/>
</dbReference>
<dbReference type="InterPro" id="IPR036397">
    <property type="entry name" value="RNaseH_sf"/>
</dbReference>
<dbReference type="STRING" id="71139.A0A059C477"/>
<dbReference type="InParanoid" id="A0A059C477"/>
<dbReference type="InterPro" id="IPR053151">
    <property type="entry name" value="RNase_H-like"/>
</dbReference>
<gene>
    <name evidence="3" type="ORF">EUGRSUZ_E01727</name>
</gene>
<reference evidence="3" key="1">
    <citation type="submission" date="2013-07" db="EMBL/GenBank/DDBJ databases">
        <title>The genome of Eucalyptus grandis.</title>
        <authorList>
            <person name="Schmutz J."/>
            <person name="Hayes R."/>
            <person name="Myburg A."/>
            <person name="Tuskan G."/>
            <person name="Grattapaglia D."/>
            <person name="Rokhsar D.S."/>
        </authorList>
    </citation>
    <scope>NUCLEOTIDE SEQUENCE</scope>
    <source>
        <tissue evidence="3">Leaf extractions</tissue>
    </source>
</reference>
<dbReference type="Gene3D" id="3.30.420.10">
    <property type="entry name" value="Ribonuclease H-like superfamily/Ribonuclease H"/>
    <property type="match status" value="1"/>
</dbReference>
<dbReference type="InterPro" id="IPR012337">
    <property type="entry name" value="RNaseH-like_sf"/>
</dbReference>
<evidence type="ECO:0000313" key="3">
    <source>
        <dbReference type="EMBL" id="KCW73268.1"/>
    </source>
</evidence>
<evidence type="ECO:0000256" key="1">
    <source>
        <dbReference type="SAM" id="MobiDB-lite"/>
    </source>
</evidence>
<dbReference type="Gramene" id="KCW73268">
    <property type="protein sequence ID" value="KCW73268"/>
    <property type="gene ID" value="EUGRSUZ_E01727"/>
</dbReference>
<dbReference type="AlphaFoldDB" id="A0A059C477"/>
<feature type="region of interest" description="Disordered" evidence="1">
    <location>
        <begin position="1"/>
        <end position="64"/>
    </location>
</feature>
<organism evidence="3">
    <name type="scientific">Eucalyptus grandis</name>
    <name type="common">Flooded gum</name>
    <dbReference type="NCBI Taxonomy" id="71139"/>
    <lineage>
        <taxon>Eukaryota</taxon>
        <taxon>Viridiplantae</taxon>
        <taxon>Streptophyta</taxon>
        <taxon>Embryophyta</taxon>
        <taxon>Tracheophyta</taxon>
        <taxon>Spermatophyta</taxon>
        <taxon>Magnoliopsida</taxon>
        <taxon>eudicotyledons</taxon>
        <taxon>Gunneridae</taxon>
        <taxon>Pentapetalae</taxon>
        <taxon>rosids</taxon>
        <taxon>malvids</taxon>
        <taxon>Myrtales</taxon>
        <taxon>Myrtaceae</taxon>
        <taxon>Myrtoideae</taxon>
        <taxon>Eucalypteae</taxon>
        <taxon>Eucalyptus</taxon>
    </lineage>
</organism>
<dbReference type="InterPro" id="IPR002156">
    <property type="entry name" value="RNaseH_domain"/>
</dbReference>